<dbReference type="InterPro" id="IPR015358">
    <property type="entry name" value="Tscrpt_reg_MerR_DNA-bd"/>
</dbReference>
<dbReference type="InterPro" id="IPR047057">
    <property type="entry name" value="MerR_fam"/>
</dbReference>
<evidence type="ECO:0000259" key="5">
    <source>
        <dbReference type="PROSITE" id="PS50937"/>
    </source>
</evidence>
<dbReference type="Proteomes" id="UP000323258">
    <property type="component" value="Unassembled WGS sequence"/>
</dbReference>
<comment type="caution">
    <text evidence="6">The sequence shown here is derived from an EMBL/GenBank/DDBJ whole genome shotgun (WGS) entry which is preliminary data.</text>
</comment>
<dbReference type="RefSeq" id="WP_148914133.1">
    <property type="nucleotide sequence ID" value="NZ_VSZS01000059.1"/>
</dbReference>
<accession>A0A5D4H088</accession>
<dbReference type="Pfam" id="PF00376">
    <property type="entry name" value="MerR"/>
    <property type="match status" value="1"/>
</dbReference>
<dbReference type="PANTHER" id="PTHR30204">
    <property type="entry name" value="REDOX-CYCLING DRUG-SENSING TRANSCRIPTIONAL ACTIVATOR SOXR"/>
    <property type="match status" value="1"/>
</dbReference>
<dbReference type="InterPro" id="IPR000551">
    <property type="entry name" value="MerR-type_HTH_dom"/>
</dbReference>
<dbReference type="Pfam" id="PF09278">
    <property type="entry name" value="MerR-DNA-bind"/>
    <property type="match status" value="1"/>
</dbReference>
<sequence length="137" mass="15678">MTREKFSIGDLAKATDTKVETIRYYERIRLLPEPERTGGNYRSYSAAHLGRLSFIRRARDLGFSIEQVRDLLGLSDQRDRPCEAVDAIAREHLGEVERKIRDLQALRRELDSILSQCGCGTIAECRIIEALSPNDQR</sequence>
<evidence type="ECO:0000313" key="6">
    <source>
        <dbReference type="EMBL" id="TYR33459.1"/>
    </source>
</evidence>
<dbReference type="GO" id="GO:0003677">
    <property type="term" value="F:DNA binding"/>
    <property type="evidence" value="ECO:0007669"/>
    <property type="project" value="UniProtKB-KW"/>
</dbReference>
<keyword evidence="2" id="KW-0238">DNA-binding</keyword>
<proteinExistence type="predicted"/>
<organism evidence="6 7">
    <name type="scientific">Neoaquamicrobium microcysteis</name>
    <dbReference type="NCBI Taxonomy" id="2682781"/>
    <lineage>
        <taxon>Bacteria</taxon>
        <taxon>Pseudomonadati</taxon>
        <taxon>Pseudomonadota</taxon>
        <taxon>Alphaproteobacteria</taxon>
        <taxon>Hyphomicrobiales</taxon>
        <taxon>Phyllobacteriaceae</taxon>
        <taxon>Neoaquamicrobium</taxon>
    </lineage>
</organism>
<dbReference type="Gene3D" id="1.10.1660.10">
    <property type="match status" value="1"/>
</dbReference>
<reference evidence="6 7" key="2">
    <citation type="submission" date="2019-09" db="EMBL/GenBank/DDBJ databases">
        <title>Mesorhizobium sp. MaA-C15 isolated from Microcystis aeruginosa.</title>
        <authorList>
            <person name="Jeong S.E."/>
            <person name="Jin H.M."/>
            <person name="Jeon C.O."/>
        </authorList>
    </citation>
    <scope>NUCLEOTIDE SEQUENCE [LARGE SCALE GENOMIC DNA]</scope>
    <source>
        <strain evidence="6 7">MaA-C15</strain>
    </source>
</reference>
<evidence type="ECO:0000256" key="1">
    <source>
        <dbReference type="ARBA" id="ARBA00023015"/>
    </source>
</evidence>
<evidence type="ECO:0000256" key="2">
    <source>
        <dbReference type="ARBA" id="ARBA00023125"/>
    </source>
</evidence>
<dbReference type="OrthoDB" id="9802944at2"/>
<feature type="coiled-coil region" evidence="4">
    <location>
        <begin position="89"/>
        <end position="116"/>
    </location>
</feature>
<dbReference type="CDD" id="cd04785">
    <property type="entry name" value="HTH_CadR-PbrR-like"/>
    <property type="match status" value="1"/>
</dbReference>
<keyword evidence="4" id="KW-0175">Coiled coil</keyword>
<keyword evidence="1" id="KW-0805">Transcription regulation</keyword>
<dbReference type="SMART" id="SM00422">
    <property type="entry name" value="HTH_MERR"/>
    <property type="match status" value="1"/>
</dbReference>
<keyword evidence="3" id="KW-0804">Transcription</keyword>
<dbReference type="PANTHER" id="PTHR30204:SF94">
    <property type="entry name" value="HEAVY METAL-DEPENDENT TRANSCRIPTIONAL REGULATOR HI_0293-RELATED"/>
    <property type="match status" value="1"/>
</dbReference>
<name>A0A5D4H088_9HYPH</name>
<feature type="domain" description="HTH merR-type" evidence="5">
    <location>
        <begin position="5"/>
        <end position="74"/>
    </location>
</feature>
<dbReference type="PROSITE" id="PS50937">
    <property type="entry name" value="HTH_MERR_2"/>
    <property type="match status" value="1"/>
</dbReference>
<evidence type="ECO:0000313" key="7">
    <source>
        <dbReference type="Proteomes" id="UP000323258"/>
    </source>
</evidence>
<evidence type="ECO:0000256" key="4">
    <source>
        <dbReference type="SAM" id="Coils"/>
    </source>
</evidence>
<dbReference type="AlphaFoldDB" id="A0A5D4H088"/>
<dbReference type="SUPFAM" id="SSF46955">
    <property type="entry name" value="Putative DNA-binding domain"/>
    <property type="match status" value="1"/>
</dbReference>
<evidence type="ECO:0000256" key="3">
    <source>
        <dbReference type="ARBA" id="ARBA00023163"/>
    </source>
</evidence>
<dbReference type="EMBL" id="VSZS01000059">
    <property type="protein sequence ID" value="TYR33459.1"/>
    <property type="molecule type" value="Genomic_DNA"/>
</dbReference>
<dbReference type="GO" id="GO:0003700">
    <property type="term" value="F:DNA-binding transcription factor activity"/>
    <property type="evidence" value="ECO:0007669"/>
    <property type="project" value="InterPro"/>
</dbReference>
<dbReference type="InterPro" id="IPR009061">
    <property type="entry name" value="DNA-bd_dom_put_sf"/>
</dbReference>
<dbReference type="PRINTS" id="PR00040">
    <property type="entry name" value="HTHMERR"/>
</dbReference>
<gene>
    <name evidence="6" type="ORF">FY036_07720</name>
</gene>
<reference evidence="6 7" key="1">
    <citation type="submission" date="2019-08" db="EMBL/GenBank/DDBJ databases">
        <authorList>
            <person name="Seo Y.L."/>
        </authorList>
    </citation>
    <scope>NUCLEOTIDE SEQUENCE [LARGE SCALE GENOMIC DNA]</scope>
    <source>
        <strain evidence="6 7">MaA-C15</strain>
    </source>
</reference>
<protein>
    <submittedName>
        <fullName evidence="6">Helix-turn-helix domain-containing protein</fullName>
    </submittedName>
</protein>
<keyword evidence="7" id="KW-1185">Reference proteome</keyword>